<proteinExistence type="predicted"/>
<dbReference type="EMBL" id="VFSU01000019">
    <property type="protein sequence ID" value="TPE62312.1"/>
    <property type="molecule type" value="Genomic_DNA"/>
</dbReference>
<sequence length="450" mass="50434">MMKPDTQPDQQAGDNLENAFPVDWGRRLRGEAGLRFLDATLAELAQTFPRERARRTLDEGNHRATVSGMLANLVAASFNRSDSCKYLAVPFNNQAYAGLEISLRSAVELRDCLHERGLIEYWSGYFGRDPWGNPRHSRNSRLRAMPAMRAALVEAGVGPHSITIADNWLLRMGKRPATDSIPNDVAASREMLRKVNQRLAEAQISLPSDRWDCIADRWRRGMEKQNSAVSSSLNYSGDESAVSLYRSFTDAFEKGGRFYGGWWINIPSEERLNITIGGEPVVECDYSQLHPVMLYSREGEKLRFDPYEVPGFGTANRKLAKATFQRLLNGEPDADLAPRVLRASADDDISRLPKGSTFRDFVAALIDHNRPIRHWFGKGQGVHLQREDSDLACGVLAAMKQVLAAKYDAFPLLKHKAKRSQPPNPSPPLPSITRTRKRPAPRKPGAWGEL</sequence>
<dbReference type="OrthoDB" id="7059994at2"/>
<dbReference type="AlphaFoldDB" id="A0A501XNS2"/>
<reference evidence="2 3" key="1">
    <citation type="submission" date="2019-06" db="EMBL/GenBank/DDBJ databases">
        <authorList>
            <person name="Lee I."/>
            <person name="Jang G.I."/>
            <person name="Hwang C.Y."/>
        </authorList>
    </citation>
    <scope>NUCLEOTIDE SEQUENCE [LARGE SCALE GENOMIC DNA]</scope>
    <source>
        <strain evidence="2 3">PAMC 28131</strain>
    </source>
</reference>
<dbReference type="Proteomes" id="UP000319897">
    <property type="component" value="Unassembled WGS sequence"/>
</dbReference>
<name>A0A501XNS2_9SPHN</name>
<accession>A0A501XNS2</accession>
<dbReference type="RefSeq" id="WP_140927738.1">
    <property type="nucleotide sequence ID" value="NZ_VFSU01000019.1"/>
</dbReference>
<comment type="caution">
    <text evidence="2">The sequence shown here is derived from an EMBL/GenBank/DDBJ whole genome shotgun (WGS) entry which is preliminary data.</text>
</comment>
<organism evidence="2 3">
    <name type="scientific">Sandaracinobacter neustonicus</name>
    <dbReference type="NCBI Taxonomy" id="1715348"/>
    <lineage>
        <taxon>Bacteria</taxon>
        <taxon>Pseudomonadati</taxon>
        <taxon>Pseudomonadota</taxon>
        <taxon>Alphaproteobacteria</taxon>
        <taxon>Sphingomonadales</taxon>
        <taxon>Sphingosinicellaceae</taxon>
        <taxon>Sandaracinobacter</taxon>
    </lineage>
</organism>
<gene>
    <name evidence="2" type="ORF">FJQ54_07255</name>
</gene>
<feature type="region of interest" description="Disordered" evidence="1">
    <location>
        <begin position="415"/>
        <end position="450"/>
    </location>
</feature>
<evidence type="ECO:0000313" key="2">
    <source>
        <dbReference type="EMBL" id="TPE62312.1"/>
    </source>
</evidence>
<protein>
    <submittedName>
        <fullName evidence="2">Uncharacterized protein</fullName>
    </submittedName>
</protein>
<keyword evidence="3" id="KW-1185">Reference proteome</keyword>
<evidence type="ECO:0000256" key="1">
    <source>
        <dbReference type="SAM" id="MobiDB-lite"/>
    </source>
</evidence>
<evidence type="ECO:0000313" key="3">
    <source>
        <dbReference type="Proteomes" id="UP000319897"/>
    </source>
</evidence>